<dbReference type="OrthoDB" id="9929531at2"/>
<accession>A0A421BC28</accession>
<gene>
    <name evidence="3" type="ORF">CLV68_2443</name>
</gene>
<name>A0A421BC28_9PSEU</name>
<dbReference type="Proteomes" id="UP000282454">
    <property type="component" value="Unassembled WGS sequence"/>
</dbReference>
<keyword evidence="2" id="KW-1133">Transmembrane helix</keyword>
<feature type="region of interest" description="Disordered" evidence="1">
    <location>
        <begin position="62"/>
        <end position="81"/>
    </location>
</feature>
<proteinExistence type="predicted"/>
<evidence type="ECO:0000313" key="3">
    <source>
        <dbReference type="EMBL" id="RLK61898.1"/>
    </source>
</evidence>
<dbReference type="AlphaFoldDB" id="A0A421BC28"/>
<dbReference type="RefSeq" id="WP_121390468.1">
    <property type="nucleotide sequence ID" value="NZ_RCDD01000001.1"/>
</dbReference>
<keyword evidence="2" id="KW-0472">Membrane</keyword>
<keyword evidence="4" id="KW-1185">Reference proteome</keyword>
<feature type="transmembrane region" description="Helical" evidence="2">
    <location>
        <begin position="12"/>
        <end position="31"/>
    </location>
</feature>
<dbReference type="EMBL" id="RCDD01000001">
    <property type="protein sequence ID" value="RLK61898.1"/>
    <property type="molecule type" value="Genomic_DNA"/>
</dbReference>
<evidence type="ECO:0000313" key="4">
    <source>
        <dbReference type="Proteomes" id="UP000282454"/>
    </source>
</evidence>
<reference evidence="3 4" key="1">
    <citation type="submission" date="2018-10" db="EMBL/GenBank/DDBJ databases">
        <title>Genomic Encyclopedia of Archaeal and Bacterial Type Strains, Phase II (KMG-II): from individual species to whole genera.</title>
        <authorList>
            <person name="Goeker M."/>
        </authorList>
    </citation>
    <scope>NUCLEOTIDE SEQUENCE [LARGE SCALE GENOMIC DNA]</scope>
    <source>
        <strain evidence="3 4">DSM 45657</strain>
    </source>
</reference>
<organism evidence="3 4">
    <name type="scientific">Actinokineospora cianjurensis</name>
    <dbReference type="NCBI Taxonomy" id="585224"/>
    <lineage>
        <taxon>Bacteria</taxon>
        <taxon>Bacillati</taxon>
        <taxon>Actinomycetota</taxon>
        <taxon>Actinomycetes</taxon>
        <taxon>Pseudonocardiales</taxon>
        <taxon>Pseudonocardiaceae</taxon>
        <taxon>Actinokineospora</taxon>
    </lineage>
</organism>
<protein>
    <submittedName>
        <fullName evidence="3">Uncharacterized protein</fullName>
    </submittedName>
</protein>
<evidence type="ECO:0000256" key="2">
    <source>
        <dbReference type="SAM" id="Phobius"/>
    </source>
</evidence>
<keyword evidence="2" id="KW-0812">Transmembrane</keyword>
<sequence length="81" mass="8989">MSILGTHIATHWIIPLLGTFLLLRSLVGMLADQGTSFRIKIGITGVQIDWNKIKTEDVQDTDTSCNELSRTNDDCTPTRSN</sequence>
<comment type="caution">
    <text evidence="3">The sequence shown here is derived from an EMBL/GenBank/DDBJ whole genome shotgun (WGS) entry which is preliminary data.</text>
</comment>
<evidence type="ECO:0000256" key="1">
    <source>
        <dbReference type="SAM" id="MobiDB-lite"/>
    </source>
</evidence>